<dbReference type="InterPro" id="IPR036138">
    <property type="entry name" value="PBP_dimer_sf"/>
</dbReference>
<evidence type="ECO:0000256" key="3">
    <source>
        <dbReference type="ARBA" id="ARBA00023136"/>
    </source>
</evidence>
<dbReference type="InterPro" id="IPR050515">
    <property type="entry name" value="Beta-lactam/transpept"/>
</dbReference>
<dbReference type="PANTHER" id="PTHR30627:SF24">
    <property type="entry name" value="PENICILLIN-BINDING PROTEIN 4B"/>
    <property type="match status" value="1"/>
</dbReference>
<keyword evidence="4" id="KW-0732">Signal</keyword>
<feature type="chain" id="PRO_5038691826" evidence="4">
    <location>
        <begin position="22"/>
        <end position="631"/>
    </location>
</feature>
<dbReference type="PANTHER" id="PTHR30627">
    <property type="entry name" value="PEPTIDOGLYCAN D,D-TRANSPEPTIDASE"/>
    <property type="match status" value="1"/>
</dbReference>
<evidence type="ECO:0000259" key="7">
    <source>
        <dbReference type="Pfam" id="PF05223"/>
    </source>
</evidence>
<evidence type="ECO:0000256" key="4">
    <source>
        <dbReference type="SAM" id="SignalP"/>
    </source>
</evidence>
<dbReference type="Gene3D" id="3.90.1310.10">
    <property type="entry name" value="Penicillin-binding protein 2a (Domain 2)"/>
    <property type="match status" value="1"/>
</dbReference>
<dbReference type="RefSeq" id="WP_203899205.1">
    <property type="nucleotide sequence ID" value="NZ_BOPF01000008.1"/>
</dbReference>
<organism evidence="8 9">
    <name type="scientific">Virgisporangium aliadipatigenens</name>
    <dbReference type="NCBI Taxonomy" id="741659"/>
    <lineage>
        <taxon>Bacteria</taxon>
        <taxon>Bacillati</taxon>
        <taxon>Actinomycetota</taxon>
        <taxon>Actinomycetes</taxon>
        <taxon>Micromonosporales</taxon>
        <taxon>Micromonosporaceae</taxon>
        <taxon>Virgisporangium</taxon>
    </lineage>
</organism>
<comment type="caution">
    <text evidence="8">The sequence shown here is derived from an EMBL/GenBank/DDBJ whole genome shotgun (WGS) entry which is preliminary data.</text>
</comment>
<dbReference type="SUPFAM" id="SSF56601">
    <property type="entry name" value="beta-lactamase/transpeptidase-like"/>
    <property type="match status" value="1"/>
</dbReference>
<comment type="similarity">
    <text evidence="2">Belongs to the transpeptidase family.</text>
</comment>
<keyword evidence="9" id="KW-1185">Reference proteome</keyword>
<comment type="subcellular location">
    <subcellularLocation>
        <location evidence="1">Membrane</location>
    </subcellularLocation>
</comment>
<dbReference type="Proteomes" id="UP000619260">
    <property type="component" value="Unassembled WGS sequence"/>
</dbReference>
<dbReference type="InterPro" id="IPR001460">
    <property type="entry name" value="PCN-bd_Tpept"/>
</dbReference>
<dbReference type="GO" id="GO:0071972">
    <property type="term" value="F:peptidoglycan L,D-transpeptidase activity"/>
    <property type="evidence" value="ECO:0007669"/>
    <property type="project" value="TreeGrafter"/>
</dbReference>
<dbReference type="Pfam" id="PF03717">
    <property type="entry name" value="PBP_dimer"/>
    <property type="match status" value="1"/>
</dbReference>
<dbReference type="Gene3D" id="3.30.1390.30">
    <property type="entry name" value="Penicillin-binding protein 2a, domain 3"/>
    <property type="match status" value="1"/>
</dbReference>
<evidence type="ECO:0000259" key="5">
    <source>
        <dbReference type="Pfam" id="PF00905"/>
    </source>
</evidence>
<feature type="signal peptide" evidence="4">
    <location>
        <begin position="1"/>
        <end position="21"/>
    </location>
</feature>
<feature type="domain" description="Penicillin-binding protein transpeptidase" evidence="5">
    <location>
        <begin position="354"/>
        <end position="624"/>
    </location>
</feature>
<dbReference type="Pfam" id="PF05223">
    <property type="entry name" value="MecA_N"/>
    <property type="match status" value="1"/>
</dbReference>
<dbReference type="GO" id="GO:0046677">
    <property type="term" value="P:response to antibiotic"/>
    <property type="evidence" value="ECO:0007669"/>
    <property type="project" value="InterPro"/>
</dbReference>
<dbReference type="GO" id="GO:0051301">
    <property type="term" value="P:cell division"/>
    <property type="evidence" value="ECO:0007669"/>
    <property type="project" value="UniProtKB-KW"/>
</dbReference>
<dbReference type="InterPro" id="IPR012338">
    <property type="entry name" value="Beta-lactam/transpept-like"/>
</dbReference>
<reference evidence="8" key="1">
    <citation type="submission" date="2021-01" db="EMBL/GenBank/DDBJ databases">
        <title>Whole genome shotgun sequence of Virgisporangium aliadipatigenens NBRC 105644.</title>
        <authorList>
            <person name="Komaki H."/>
            <person name="Tamura T."/>
        </authorList>
    </citation>
    <scope>NUCLEOTIDE SEQUENCE</scope>
    <source>
        <strain evidence="8">NBRC 105644</strain>
    </source>
</reference>
<dbReference type="Gene3D" id="3.40.710.10">
    <property type="entry name" value="DD-peptidase/beta-lactamase superfamily"/>
    <property type="match status" value="1"/>
</dbReference>
<accession>A0A8J3YKL5</accession>
<dbReference type="Pfam" id="PF00905">
    <property type="entry name" value="Transpeptidase"/>
    <property type="match status" value="1"/>
</dbReference>
<dbReference type="GO" id="GO:0008658">
    <property type="term" value="F:penicillin binding"/>
    <property type="evidence" value="ECO:0007669"/>
    <property type="project" value="InterPro"/>
</dbReference>
<keyword evidence="8" id="KW-0132">Cell division</keyword>
<dbReference type="EMBL" id="BOPF01000008">
    <property type="protein sequence ID" value="GIJ45645.1"/>
    <property type="molecule type" value="Genomic_DNA"/>
</dbReference>
<dbReference type="GO" id="GO:0071555">
    <property type="term" value="P:cell wall organization"/>
    <property type="evidence" value="ECO:0007669"/>
    <property type="project" value="TreeGrafter"/>
</dbReference>
<feature type="domain" description="Penicillin-binding protein dimerisation" evidence="6">
    <location>
        <begin position="154"/>
        <end position="311"/>
    </location>
</feature>
<dbReference type="GO" id="GO:0005886">
    <property type="term" value="C:plasma membrane"/>
    <property type="evidence" value="ECO:0007669"/>
    <property type="project" value="TreeGrafter"/>
</dbReference>
<evidence type="ECO:0000256" key="1">
    <source>
        <dbReference type="ARBA" id="ARBA00004370"/>
    </source>
</evidence>
<proteinExistence type="inferred from homology"/>
<evidence type="ECO:0000259" key="6">
    <source>
        <dbReference type="Pfam" id="PF03717"/>
    </source>
</evidence>
<dbReference type="InterPro" id="IPR007887">
    <property type="entry name" value="MecA_N"/>
</dbReference>
<evidence type="ECO:0000313" key="9">
    <source>
        <dbReference type="Proteomes" id="UP000619260"/>
    </source>
</evidence>
<name>A0A8J3YKL5_9ACTN</name>
<dbReference type="InterPro" id="IPR005311">
    <property type="entry name" value="PBP_dimer"/>
</dbReference>
<gene>
    <name evidence="8" type="ORF">Val02_25310</name>
</gene>
<protein>
    <submittedName>
        <fullName evidence="8">Cell division protein FtsI</fullName>
    </submittedName>
</protein>
<feature type="domain" description="NTF2-like N-terminal transpeptidase" evidence="7">
    <location>
        <begin position="32"/>
        <end position="143"/>
    </location>
</feature>
<keyword evidence="8" id="KW-0131">Cell cycle</keyword>
<dbReference type="SUPFAM" id="SSF56519">
    <property type="entry name" value="Penicillin binding protein dimerisation domain"/>
    <property type="match status" value="1"/>
</dbReference>
<sequence>MQLRKWLRTAGIALLAGGVAAGGLTACSSAPKPDAALRAFLDAWQANKIGSVKLLDRAGKDLAGDAAQTELTTIEGPLSARRPKIDIKGKPNVKDNDANALVEVKWPVSDAVTWTYTTTVRLKLRDDKWLPMFSPDTVHPDFATGAKLTLKTAKPERGGILDGAGQPIVKNGPVVTVGLVPQRIVDINVVVGALTSIFQQAGVTVDLSQIPARVKAAKPDAYVEVVTMRREQYDPVRNALRDLKGTEMREGVQPLAPTRTFARALLGQVGEVTKELMDKNPGKYQVGDKLGLTGLQAKYEDRLRGTFGVTVLNGEKVMFEQAPATGAAVKTTLDVKVQNAADAALVGESRRSALVVVRVSDGAVVAAANGPDGGQLNLAFTAQVPPGSTFKSVSALALLDNGSVTVDSPVNCPKTATAGGATFKNSNDSELGTVPFRTAFAKSCNTAFVGLAPKLGADGLANAGKSVGVGVPWDLGAEVYTGKVSQGGNETELAASSFGQGTTQVSPVVMAGAAAAIARGQWKQPQLVLDPAPANKAPDGPALKESSATALRTMMREVVTDGTATSLKGLPGAELFGKTGTAEFDNNPANTHSWFMGWKGDYAFAVFVEKGGGSGESAVPIAGKFFLNLGA</sequence>
<evidence type="ECO:0000256" key="2">
    <source>
        <dbReference type="ARBA" id="ARBA00007171"/>
    </source>
</evidence>
<dbReference type="PROSITE" id="PS51257">
    <property type="entry name" value="PROKAR_LIPOPROTEIN"/>
    <property type="match status" value="1"/>
</dbReference>
<dbReference type="AlphaFoldDB" id="A0A8J3YKL5"/>
<keyword evidence="3" id="KW-0472">Membrane</keyword>
<evidence type="ECO:0000313" key="8">
    <source>
        <dbReference type="EMBL" id="GIJ45645.1"/>
    </source>
</evidence>